<protein>
    <submittedName>
        <fullName evidence="2">HDC13999</fullName>
    </submittedName>
</protein>
<dbReference type="AlphaFoldDB" id="Q6IJY0"/>
<name>Q6IJY0_DROME</name>
<feature type="compositionally biased region" description="Basic and acidic residues" evidence="1">
    <location>
        <begin position="93"/>
        <end position="105"/>
    </location>
</feature>
<sequence length="136" mass="14619">MIERSQAGAQQAPATANYARREAAKVDWTWPGIFGAGIGIGIGGTSDNLPRHCIFPLPSHASTDHGNGRGRGRERGHGQAAQGHAPGRVKKGTKPDDHRNADGHTARNHYKLFTLKENVHLGKEGDWDWSAGCCCC</sequence>
<dbReference type="EMBL" id="BK002586">
    <property type="protein sequence ID" value="DAA04092.1"/>
    <property type="molecule type" value="Genomic_DNA"/>
</dbReference>
<feature type="region of interest" description="Disordered" evidence="1">
    <location>
        <begin position="57"/>
        <end position="105"/>
    </location>
</feature>
<feature type="compositionally biased region" description="Basic and acidic residues" evidence="1">
    <location>
        <begin position="62"/>
        <end position="77"/>
    </location>
</feature>
<accession>Q6IJY0</accession>
<proteinExistence type="predicted"/>
<organism evidence="2">
    <name type="scientific">Drosophila melanogaster</name>
    <name type="common">Fruit fly</name>
    <dbReference type="NCBI Taxonomy" id="7227"/>
    <lineage>
        <taxon>Eukaryota</taxon>
        <taxon>Metazoa</taxon>
        <taxon>Ecdysozoa</taxon>
        <taxon>Arthropoda</taxon>
        <taxon>Hexapoda</taxon>
        <taxon>Insecta</taxon>
        <taxon>Pterygota</taxon>
        <taxon>Neoptera</taxon>
        <taxon>Endopterygota</taxon>
        <taxon>Diptera</taxon>
        <taxon>Brachycera</taxon>
        <taxon>Muscomorpha</taxon>
        <taxon>Ephydroidea</taxon>
        <taxon>Drosophilidae</taxon>
        <taxon>Drosophila</taxon>
        <taxon>Sophophora</taxon>
    </lineage>
</organism>
<reference evidence="2" key="1">
    <citation type="journal article" date="2003" name="Genome Biol.">
        <title>An integrated gene annotation and transcriptional profiling approach towards the full gene content of the Drosophila genome.</title>
        <authorList>
            <person name="Hild M."/>
            <person name="Beckmann B."/>
            <person name="Haas S.A."/>
            <person name="Koch B."/>
            <person name="Solovyev V."/>
            <person name="Busold C."/>
            <person name="Fellenberg K."/>
            <person name="Boutros M."/>
            <person name="Vingron M."/>
            <person name="Sauer F."/>
            <person name="Hoheisel J.D."/>
            <person name="Paro R."/>
        </authorList>
    </citation>
    <scope>NUCLEOTIDE SEQUENCE</scope>
</reference>
<evidence type="ECO:0000256" key="1">
    <source>
        <dbReference type="SAM" id="MobiDB-lite"/>
    </source>
</evidence>
<gene>
    <name evidence="2" type="ORF">HDC13999</name>
</gene>
<evidence type="ECO:0000313" key="2">
    <source>
        <dbReference type="EMBL" id="DAA04092.1"/>
    </source>
</evidence>